<dbReference type="Proteomes" id="UP000182840">
    <property type="component" value="Chromosome"/>
</dbReference>
<dbReference type="AlphaFoldDB" id="A0A1L3SQI4"/>
<dbReference type="Pfam" id="PF13409">
    <property type="entry name" value="GST_N_2"/>
    <property type="match status" value="1"/>
</dbReference>
<sequence length="198" mass="22176">MAEILYSLLSPYAAKARMAVLHTGFPATPRPTDAFQPTSEFLTANPLGKVPVLLLDDGRALHDSRVIMRFLDIWSGGKLYPADPARLIEVAQFESLCDGVCDCLQAIMFEKRYRPEEKMFQGWIDRQWEKATRTLDRLEADVPDLAPDAATLALRGTLGYLSIRFDGQWEETHPPLATWIDRFDRANPEIATAAPGKG</sequence>
<dbReference type="KEGG" id="meso:BSQ44_09660"/>
<gene>
    <name evidence="2" type="ORF">BSQ44_09660</name>
</gene>
<dbReference type="CDD" id="cd03205">
    <property type="entry name" value="GST_C_6"/>
    <property type="match status" value="1"/>
</dbReference>
<dbReference type="SUPFAM" id="SSF52833">
    <property type="entry name" value="Thioredoxin-like"/>
    <property type="match status" value="1"/>
</dbReference>
<dbReference type="InterPro" id="IPR004045">
    <property type="entry name" value="Glutathione_S-Trfase_N"/>
</dbReference>
<evidence type="ECO:0000313" key="3">
    <source>
        <dbReference type="Proteomes" id="UP000182840"/>
    </source>
</evidence>
<dbReference type="InterPro" id="IPR036249">
    <property type="entry name" value="Thioredoxin-like_sf"/>
</dbReference>
<dbReference type="STRING" id="1670800.BSQ44_09660"/>
<dbReference type="Gene3D" id="1.20.1050.10">
    <property type="match status" value="1"/>
</dbReference>
<dbReference type="Gene3D" id="3.40.30.10">
    <property type="entry name" value="Glutaredoxin"/>
    <property type="match status" value="1"/>
</dbReference>
<dbReference type="PROSITE" id="PS50404">
    <property type="entry name" value="GST_NTER"/>
    <property type="match status" value="1"/>
</dbReference>
<reference evidence="3" key="1">
    <citation type="submission" date="2016-11" db="EMBL/GenBank/DDBJ databases">
        <title>Mesorhizobium oceanicum sp. nov., isolated from deep seawater in South China Sea.</title>
        <authorList>
            <person name="Fu G.-Y."/>
        </authorList>
    </citation>
    <scope>NUCLEOTIDE SEQUENCE [LARGE SCALE GENOMIC DNA]</scope>
    <source>
        <strain evidence="3">B7</strain>
    </source>
</reference>
<accession>A0A1L3SQI4</accession>
<keyword evidence="3" id="KW-1185">Reference proteome</keyword>
<protein>
    <recommendedName>
        <fullName evidence="1">GST N-terminal domain-containing protein</fullName>
    </recommendedName>
</protein>
<organism evidence="2 3">
    <name type="scientific">Aquibium oceanicum</name>
    <dbReference type="NCBI Taxonomy" id="1670800"/>
    <lineage>
        <taxon>Bacteria</taxon>
        <taxon>Pseudomonadati</taxon>
        <taxon>Pseudomonadota</taxon>
        <taxon>Alphaproteobacteria</taxon>
        <taxon>Hyphomicrobiales</taxon>
        <taxon>Phyllobacteriaceae</taxon>
        <taxon>Aquibium</taxon>
    </lineage>
</organism>
<dbReference type="RefSeq" id="WP_072603446.1">
    <property type="nucleotide sequence ID" value="NZ_CP018171.1"/>
</dbReference>
<evidence type="ECO:0000259" key="1">
    <source>
        <dbReference type="PROSITE" id="PS50404"/>
    </source>
</evidence>
<dbReference type="InterPro" id="IPR036282">
    <property type="entry name" value="Glutathione-S-Trfase_C_sf"/>
</dbReference>
<dbReference type="OrthoDB" id="9795329at2"/>
<feature type="domain" description="GST N-terminal" evidence="1">
    <location>
        <begin position="1"/>
        <end position="79"/>
    </location>
</feature>
<name>A0A1L3SQI4_9HYPH</name>
<evidence type="ECO:0000313" key="2">
    <source>
        <dbReference type="EMBL" id="APH71605.1"/>
    </source>
</evidence>
<proteinExistence type="predicted"/>
<dbReference type="EMBL" id="CP018171">
    <property type="protein sequence ID" value="APH71605.1"/>
    <property type="molecule type" value="Genomic_DNA"/>
</dbReference>
<dbReference type="SUPFAM" id="SSF47616">
    <property type="entry name" value="GST C-terminal domain-like"/>
    <property type="match status" value="1"/>
</dbReference>